<dbReference type="InterPro" id="IPR036134">
    <property type="entry name" value="Crypto/Photolyase_FAD-like_sf"/>
</dbReference>
<comment type="cofactor">
    <cofactor evidence="2">
        <name>FAD</name>
        <dbReference type="ChEBI" id="CHEBI:57692"/>
    </cofactor>
</comment>
<dbReference type="Gene3D" id="1.10.579.10">
    <property type="entry name" value="DNA Cyclobutane Dipyrimidine Photolyase, subunit A, domain 3"/>
    <property type="match status" value="1"/>
</dbReference>
<dbReference type="PRINTS" id="PR00147">
    <property type="entry name" value="DNAPHOTLYASE"/>
</dbReference>
<sequence>MTDAVLLWFRSDLRLDDHAAVAEAVKSGLPVIPLYIFDDSFPARPLGAASKWWLNRSLAALDTALQRHGSRLILKAGDTEKILKEIIKENNIKTIFCSHTFEPKGEAFDARFAADSGIDVRRFNTHLLADPSAVRTGADGPYKVFTPFYRALLSKGYADGHTRRLSKSPWVAPETWSESLPLDALDLHPKLTPSGQDWSRGFDIWTPGEAGAHSRLQHFIAHGLKNYADGRDRPDLDLTSHLSPHLRFGEISPHRLLHDVERAVEHDASLRDGYEKFRSELAWRDFCFGILCQQPDLHHRNFKPQFDDMPWEDDTRAFRAWCRGETGYSLVDAGMRELWQTGIMHNRVRMVCASFLVKHLMIDWRKGEQWFWDTLLDADPANNPANWQWVAGSGADAAPYFRIFNPLTQAEKFDPKGHYRHRYITGFPEMKTSRSRSAHQKFEQDLFDFLGHKPDAEAGTGMIVDHGKARQRALDAYARLKNED</sequence>
<evidence type="ECO:0000256" key="6">
    <source>
        <dbReference type="RuleBase" id="RU004182"/>
    </source>
</evidence>
<name>A0ABT5HNZ0_9CAUL</name>
<dbReference type="Proteomes" id="UP001214854">
    <property type="component" value="Unassembled WGS sequence"/>
</dbReference>
<organism evidence="8 9">
    <name type="scientific">Asticcacaulis aquaticus</name>
    <dbReference type="NCBI Taxonomy" id="2984212"/>
    <lineage>
        <taxon>Bacteria</taxon>
        <taxon>Pseudomonadati</taxon>
        <taxon>Pseudomonadota</taxon>
        <taxon>Alphaproteobacteria</taxon>
        <taxon>Caulobacterales</taxon>
        <taxon>Caulobacteraceae</taxon>
        <taxon>Asticcacaulis</taxon>
    </lineage>
</organism>
<evidence type="ECO:0000313" key="9">
    <source>
        <dbReference type="Proteomes" id="UP001214854"/>
    </source>
</evidence>
<keyword evidence="9" id="KW-1185">Reference proteome</keyword>
<reference evidence="8 9" key="1">
    <citation type="submission" date="2023-01" db="EMBL/GenBank/DDBJ databases">
        <title>Novel species of the genus Asticcacaulis isolated from rivers.</title>
        <authorList>
            <person name="Lu H."/>
        </authorList>
    </citation>
    <scope>NUCLEOTIDE SEQUENCE [LARGE SCALE GENOMIC DNA]</scope>
    <source>
        <strain evidence="8 9">BYS171W</strain>
    </source>
</reference>
<keyword evidence="5 6" id="KW-0157">Chromophore</keyword>
<dbReference type="RefSeq" id="WP_272746302.1">
    <property type="nucleotide sequence ID" value="NZ_JAQQKX010000001.1"/>
</dbReference>
<evidence type="ECO:0000256" key="5">
    <source>
        <dbReference type="ARBA" id="ARBA00022991"/>
    </source>
</evidence>
<dbReference type="PANTHER" id="PTHR11455:SF9">
    <property type="entry name" value="CRYPTOCHROME CIRCADIAN CLOCK 5 ISOFORM X1"/>
    <property type="match status" value="1"/>
</dbReference>
<accession>A0ABT5HNZ0</accession>
<dbReference type="SUPFAM" id="SSF52425">
    <property type="entry name" value="Cryptochrome/photolyase, N-terminal domain"/>
    <property type="match status" value="1"/>
</dbReference>
<protein>
    <submittedName>
        <fullName evidence="8">Deoxyribodipyrimidine photo-lyase</fullName>
    </submittedName>
</protein>
<keyword evidence="4 6" id="KW-0274">FAD</keyword>
<dbReference type="InterPro" id="IPR036155">
    <property type="entry name" value="Crypto/Photolyase_N_sf"/>
</dbReference>
<dbReference type="SUPFAM" id="SSF48173">
    <property type="entry name" value="Cryptochrome/photolyase FAD-binding domain"/>
    <property type="match status" value="1"/>
</dbReference>
<comment type="caution">
    <text evidence="8">The sequence shown here is derived from an EMBL/GenBank/DDBJ whole genome shotgun (WGS) entry which is preliminary data.</text>
</comment>
<dbReference type="EMBL" id="JAQQKX010000001">
    <property type="protein sequence ID" value="MDC7681781.1"/>
    <property type="molecule type" value="Genomic_DNA"/>
</dbReference>
<dbReference type="Pfam" id="PF03441">
    <property type="entry name" value="FAD_binding_7"/>
    <property type="match status" value="1"/>
</dbReference>
<dbReference type="InterPro" id="IPR005101">
    <property type="entry name" value="Cryptochr/Photolyase_FAD-bd"/>
</dbReference>
<dbReference type="InterPro" id="IPR014729">
    <property type="entry name" value="Rossmann-like_a/b/a_fold"/>
</dbReference>
<evidence type="ECO:0000256" key="4">
    <source>
        <dbReference type="ARBA" id="ARBA00022827"/>
    </source>
</evidence>
<dbReference type="Gene3D" id="3.40.50.620">
    <property type="entry name" value="HUPs"/>
    <property type="match status" value="1"/>
</dbReference>
<dbReference type="PANTHER" id="PTHR11455">
    <property type="entry name" value="CRYPTOCHROME"/>
    <property type="match status" value="1"/>
</dbReference>
<gene>
    <name evidence="8" type="ORF">PQU92_00725</name>
</gene>
<evidence type="ECO:0000256" key="3">
    <source>
        <dbReference type="ARBA" id="ARBA00022630"/>
    </source>
</evidence>
<dbReference type="InterPro" id="IPR006050">
    <property type="entry name" value="DNA_photolyase_N"/>
</dbReference>
<comment type="similarity">
    <text evidence="6">Belongs to the DNA photolyase family.</text>
</comment>
<dbReference type="InterPro" id="IPR018394">
    <property type="entry name" value="DNA_photolyase_1_CS_C"/>
</dbReference>
<evidence type="ECO:0000259" key="7">
    <source>
        <dbReference type="PROSITE" id="PS51645"/>
    </source>
</evidence>
<dbReference type="Gene3D" id="1.25.40.80">
    <property type="match status" value="1"/>
</dbReference>
<evidence type="ECO:0000256" key="1">
    <source>
        <dbReference type="ARBA" id="ARBA00001932"/>
    </source>
</evidence>
<keyword evidence="3 6" id="KW-0285">Flavoprotein</keyword>
<proteinExistence type="inferred from homology"/>
<dbReference type="PROSITE" id="PS51645">
    <property type="entry name" value="PHR_CRY_ALPHA_BETA"/>
    <property type="match status" value="1"/>
</dbReference>
<feature type="domain" description="Photolyase/cryptochrome alpha/beta" evidence="7">
    <location>
        <begin position="3"/>
        <end position="128"/>
    </location>
</feature>
<evidence type="ECO:0000256" key="2">
    <source>
        <dbReference type="ARBA" id="ARBA00001974"/>
    </source>
</evidence>
<evidence type="ECO:0000313" key="8">
    <source>
        <dbReference type="EMBL" id="MDC7681781.1"/>
    </source>
</evidence>
<comment type="cofactor">
    <cofactor evidence="1">
        <name>(6R)-5,10-methylene-5,6,7,8-tetrahydrofolate</name>
        <dbReference type="ChEBI" id="CHEBI:15636"/>
    </cofactor>
</comment>
<dbReference type="InterPro" id="IPR002081">
    <property type="entry name" value="Cryptochrome/DNA_photolyase_1"/>
</dbReference>
<dbReference type="PROSITE" id="PS00691">
    <property type="entry name" value="DNA_PHOTOLYASES_1_2"/>
    <property type="match status" value="1"/>
</dbReference>
<dbReference type="Pfam" id="PF00875">
    <property type="entry name" value="DNA_photolyase"/>
    <property type="match status" value="1"/>
</dbReference>